<reference evidence="2" key="1">
    <citation type="submission" date="2023-04" db="EMBL/GenBank/DDBJ databases">
        <authorList>
            <consortium name="ELIXIR-Norway"/>
        </authorList>
    </citation>
    <scope>NUCLEOTIDE SEQUENCE [LARGE SCALE GENOMIC DNA]</scope>
</reference>
<organism evidence="2 3">
    <name type="scientific">Rangifer tarandus platyrhynchus</name>
    <name type="common">Svalbard reindeer</name>
    <dbReference type="NCBI Taxonomy" id="3082113"/>
    <lineage>
        <taxon>Eukaryota</taxon>
        <taxon>Metazoa</taxon>
        <taxon>Chordata</taxon>
        <taxon>Craniata</taxon>
        <taxon>Vertebrata</taxon>
        <taxon>Euteleostomi</taxon>
        <taxon>Mammalia</taxon>
        <taxon>Eutheria</taxon>
        <taxon>Laurasiatheria</taxon>
        <taxon>Artiodactyla</taxon>
        <taxon>Ruminantia</taxon>
        <taxon>Pecora</taxon>
        <taxon>Cervidae</taxon>
        <taxon>Odocoileinae</taxon>
        <taxon>Rangifer</taxon>
    </lineage>
</organism>
<accession>A0ABN9A3D7</accession>
<feature type="compositionally biased region" description="Basic and acidic residues" evidence="1">
    <location>
        <begin position="163"/>
        <end position="192"/>
    </location>
</feature>
<gene>
    <name evidence="2" type="ORF">MRATA1EN1_LOCUS29737</name>
</gene>
<proteinExistence type="predicted"/>
<dbReference type="EMBL" id="OX460343">
    <property type="protein sequence ID" value="CAI9180775.1"/>
    <property type="molecule type" value="Genomic_DNA"/>
</dbReference>
<keyword evidence="3" id="KW-1185">Reference proteome</keyword>
<protein>
    <submittedName>
        <fullName evidence="2">Uncharacterized protein</fullName>
    </submittedName>
</protein>
<name>A0ABN9A3D7_RANTA</name>
<sequence length="192" mass="21218">MNGLCNLCLCQVRAAQDAQHVEVESIPLPDMPHAPSNILIQDIPLPGAQPPSILKKTSAYGPLTWAVSILPLLGHGIPRLPPGRKPPGLPLVPPPPQVLQMYGRKVGFALDLPTRRRDEDMLYSPELPQRGHDDDVSSTSKDDGCPEDMDQDKHDDSTDDSDSDRFNGESEGDEFVHRDDTERENNDEKNQV</sequence>
<evidence type="ECO:0000313" key="2">
    <source>
        <dbReference type="EMBL" id="CAI9180775.1"/>
    </source>
</evidence>
<dbReference type="Proteomes" id="UP001176941">
    <property type="component" value="Chromosome X"/>
</dbReference>
<feature type="region of interest" description="Disordered" evidence="1">
    <location>
        <begin position="122"/>
        <end position="192"/>
    </location>
</feature>
<evidence type="ECO:0000313" key="3">
    <source>
        <dbReference type="Proteomes" id="UP001176941"/>
    </source>
</evidence>
<evidence type="ECO:0000256" key="1">
    <source>
        <dbReference type="SAM" id="MobiDB-lite"/>
    </source>
</evidence>
<feature type="compositionally biased region" description="Basic and acidic residues" evidence="1">
    <location>
        <begin position="129"/>
        <end position="144"/>
    </location>
</feature>